<accession>A0A2P2Q4A3</accession>
<reference evidence="2" key="1">
    <citation type="submission" date="2018-02" db="EMBL/GenBank/DDBJ databases">
        <title>Rhizophora mucronata_Transcriptome.</title>
        <authorList>
            <person name="Meera S.P."/>
            <person name="Sreeshan A."/>
            <person name="Augustine A."/>
        </authorList>
    </citation>
    <scope>NUCLEOTIDE SEQUENCE</scope>
    <source>
        <tissue evidence="2">Leaf</tissue>
    </source>
</reference>
<feature type="transmembrane region" description="Helical" evidence="1">
    <location>
        <begin position="60"/>
        <end position="78"/>
    </location>
</feature>
<dbReference type="EMBL" id="GGEC01081326">
    <property type="protein sequence ID" value="MBX61810.1"/>
    <property type="molecule type" value="Transcribed_RNA"/>
</dbReference>
<keyword evidence="1" id="KW-0472">Membrane</keyword>
<feature type="transmembrane region" description="Helical" evidence="1">
    <location>
        <begin position="30"/>
        <end position="48"/>
    </location>
</feature>
<evidence type="ECO:0000313" key="2">
    <source>
        <dbReference type="EMBL" id="MBX61810.1"/>
    </source>
</evidence>
<evidence type="ECO:0000256" key="1">
    <source>
        <dbReference type="SAM" id="Phobius"/>
    </source>
</evidence>
<keyword evidence="1" id="KW-1133">Transmembrane helix</keyword>
<keyword evidence="1" id="KW-0812">Transmembrane</keyword>
<name>A0A2P2Q4A3_RHIMU</name>
<feature type="transmembrane region" description="Helical" evidence="1">
    <location>
        <begin position="7"/>
        <end position="24"/>
    </location>
</feature>
<proteinExistence type="predicted"/>
<protein>
    <submittedName>
        <fullName evidence="2">Uncharacterized protein</fullName>
    </submittedName>
</protein>
<sequence>MILKEKWPCSLSFVLHFSAFLFSAGPPTPLLSVQLSFISLFILFSYFIQSIKSLFPSICIHPLFLYLCIHPCFPLFLYNPPKTDQKNNMNHRAIIHFNHIYVL</sequence>
<dbReference type="AlphaFoldDB" id="A0A2P2Q4A3"/>
<organism evidence="2">
    <name type="scientific">Rhizophora mucronata</name>
    <name type="common">Asiatic mangrove</name>
    <dbReference type="NCBI Taxonomy" id="61149"/>
    <lineage>
        <taxon>Eukaryota</taxon>
        <taxon>Viridiplantae</taxon>
        <taxon>Streptophyta</taxon>
        <taxon>Embryophyta</taxon>
        <taxon>Tracheophyta</taxon>
        <taxon>Spermatophyta</taxon>
        <taxon>Magnoliopsida</taxon>
        <taxon>eudicotyledons</taxon>
        <taxon>Gunneridae</taxon>
        <taxon>Pentapetalae</taxon>
        <taxon>rosids</taxon>
        <taxon>fabids</taxon>
        <taxon>Malpighiales</taxon>
        <taxon>Rhizophoraceae</taxon>
        <taxon>Rhizophora</taxon>
    </lineage>
</organism>